<dbReference type="AlphaFoldDB" id="A0A934NW65"/>
<evidence type="ECO:0000256" key="2">
    <source>
        <dbReference type="ARBA" id="ARBA00023125"/>
    </source>
</evidence>
<organism evidence="5 6">
    <name type="scientific">Antrihabitans stalagmiti</name>
    <dbReference type="NCBI Taxonomy" id="2799499"/>
    <lineage>
        <taxon>Bacteria</taxon>
        <taxon>Bacillati</taxon>
        <taxon>Actinomycetota</taxon>
        <taxon>Actinomycetes</taxon>
        <taxon>Mycobacteriales</taxon>
        <taxon>Nocardiaceae</taxon>
        <taxon>Antrihabitans</taxon>
    </lineage>
</organism>
<dbReference type="PANTHER" id="PTHR46796:SF12">
    <property type="entry name" value="HTH-TYPE DNA-BINDING TRANSCRIPTIONAL ACTIVATOR EUTR"/>
    <property type="match status" value="1"/>
</dbReference>
<dbReference type="GO" id="GO:0043565">
    <property type="term" value="F:sequence-specific DNA binding"/>
    <property type="evidence" value="ECO:0007669"/>
    <property type="project" value="InterPro"/>
</dbReference>
<protein>
    <submittedName>
        <fullName evidence="5">AraC family transcriptional regulator</fullName>
    </submittedName>
</protein>
<evidence type="ECO:0000259" key="4">
    <source>
        <dbReference type="PROSITE" id="PS01124"/>
    </source>
</evidence>
<gene>
    <name evidence="5" type="ORF">JGU71_26250</name>
</gene>
<accession>A0A934NW65</accession>
<proteinExistence type="predicted"/>
<dbReference type="PROSITE" id="PS01124">
    <property type="entry name" value="HTH_ARAC_FAMILY_2"/>
    <property type="match status" value="1"/>
</dbReference>
<dbReference type="InterPro" id="IPR035418">
    <property type="entry name" value="AraC-bd_2"/>
</dbReference>
<dbReference type="InterPro" id="IPR050204">
    <property type="entry name" value="AraC_XylS_family_regulators"/>
</dbReference>
<feature type="domain" description="HTH araC/xylS-type" evidence="4">
    <location>
        <begin position="212"/>
        <end position="312"/>
    </location>
</feature>
<keyword evidence="1" id="KW-0805">Transcription regulation</keyword>
<dbReference type="Gene3D" id="1.10.10.60">
    <property type="entry name" value="Homeodomain-like"/>
    <property type="match status" value="1"/>
</dbReference>
<evidence type="ECO:0000313" key="6">
    <source>
        <dbReference type="Proteomes" id="UP000655868"/>
    </source>
</evidence>
<keyword evidence="6" id="KW-1185">Reference proteome</keyword>
<dbReference type="InterPro" id="IPR018060">
    <property type="entry name" value="HTH_AraC"/>
</dbReference>
<reference evidence="5" key="1">
    <citation type="submission" date="2020-12" db="EMBL/GenBank/DDBJ databases">
        <title>Antrihabitans popcorni sp. nov. and Antrihabitans auranticaus sp. nov., isolated from a larva cave.</title>
        <authorList>
            <person name="Lee S.D."/>
            <person name="Kim I.S."/>
        </authorList>
    </citation>
    <scope>NUCLEOTIDE SEQUENCE</scope>
    <source>
        <strain evidence="5">YC3-6</strain>
    </source>
</reference>
<dbReference type="SUPFAM" id="SSF46689">
    <property type="entry name" value="Homeodomain-like"/>
    <property type="match status" value="2"/>
</dbReference>
<dbReference type="Pfam" id="PF14525">
    <property type="entry name" value="AraC_binding_2"/>
    <property type="match status" value="1"/>
</dbReference>
<name>A0A934NW65_9NOCA</name>
<dbReference type="Pfam" id="PF12833">
    <property type="entry name" value="HTH_18"/>
    <property type="match status" value="1"/>
</dbReference>
<evidence type="ECO:0000313" key="5">
    <source>
        <dbReference type="EMBL" id="MBJ8342398.1"/>
    </source>
</evidence>
<evidence type="ECO:0000256" key="1">
    <source>
        <dbReference type="ARBA" id="ARBA00023015"/>
    </source>
</evidence>
<keyword evidence="3" id="KW-0804">Transcription</keyword>
<comment type="caution">
    <text evidence="5">The sequence shown here is derived from an EMBL/GenBank/DDBJ whole genome shotgun (WGS) entry which is preliminary data.</text>
</comment>
<keyword evidence="2" id="KW-0238">DNA-binding</keyword>
<dbReference type="EMBL" id="JAEMNV010000011">
    <property type="protein sequence ID" value="MBJ8342398.1"/>
    <property type="molecule type" value="Genomic_DNA"/>
</dbReference>
<evidence type="ECO:0000256" key="3">
    <source>
        <dbReference type="ARBA" id="ARBA00023163"/>
    </source>
</evidence>
<dbReference type="InterPro" id="IPR009057">
    <property type="entry name" value="Homeodomain-like_sf"/>
</dbReference>
<dbReference type="GO" id="GO:0003700">
    <property type="term" value="F:DNA-binding transcription factor activity"/>
    <property type="evidence" value="ECO:0007669"/>
    <property type="project" value="InterPro"/>
</dbReference>
<dbReference type="Proteomes" id="UP000655868">
    <property type="component" value="Unassembled WGS sequence"/>
</dbReference>
<dbReference type="PANTHER" id="PTHR46796">
    <property type="entry name" value="HTH-TYPE TRANSCRIPTIONAL ACTIVATOR RHAS-RELATED"/>
    <property type="match status" value="1"/>
</dbReference>
<dbReference type="SMART" id="SM00342">
    <property type="entry name" value="HTH_ARAC"/>
    <property type="match status" value="1"/>
</dbReference>
<sequence>MTSLPEANPPQDWDEACHAVSDAYFPHTLTPLSKDDATHTFVNAVELGPVVLAKIGWGADVAVASDHPGAYAVNIPMSGHIESVSGGEPVYSSNGMATICPPDTSTRIIEWTKSCAILGVKLDRDYLSGEMTRVFARPGMQLPPQVDLRNERGASWLEFVRFVATQAQGDQSVLRNKLVSDQLAGAITSAFLLAAVHDDEVAGAVVRPRIVKRVIDRMQADPARAWTAADMAEVAGISVRRLQEGFREYVGMSPMEYLRELRLERVYADLSEGGPGLSVTDVAMRWGLMHTGRFAAAFRRKYGISPSEALRGP</sequence>
<dbReference type="RefSeq" id="WP_199707850.1">
    <property type="nucleotide sequence ID" value="NZ_JAEMNV010000011.1"/>
</dbReference>